<proteinExistence type="predicted"/>
<dbReference type="Pfam" id="PF00439">
    <property type="entry name" value="Bromodomain"/>
    <property type="match status" value="1"/>
</dbReference>
<feature type="region of interest" description="Disordered" evidence="7">
    <location>
        <begin position="36"/>
        <end position="68"/>
    </location>
</feature>
<evidence type="ECO:0000259" key="8">
    <source>
        <dbReference type="PROSITE" id="PS50014"/>
    </source>
</evidence>
<evidence type="ECO:0000256" key="5">
    <source>
        <dbReference type="ARBA" id="ARBA00023242"/>
    </source>
</evidence>
<dbReference type="Pfam" id="PF12024">
    <property type="entry name" value="DUF3512"/>
    <property type="match status" value="1"/>
</dbReference>
<organism evidence="9">
    <name type="scientific">Lepeophtheirus salmonis</name>
    <name type="common">Salmon louse</name>
    <name type="synonym">Caligus salmonis</name>
    <dbReference type="NCBI Taxonomy" id="72036"/>
    <lineage>
        <taxon>Eukaryota</taxon>
        <taxon>Metazoa</taxon>
        <taxon>Ecdysozoa</taxon>
        <taxon>Arthropoda</taxon>
        <taxon>Crustacea</taxon>
        <taxon>Multicrustacea</taxon>
        <taxon>Hexanauplia</taxon>
        <taxon>Copepoda</taxon>
        <taxon>Siphonostomatoida</taxon>
        <taxon>Caligidae</taxon>
        <taxon>Lepeophtheirus</taxon>
    </lineage>
</organism>
<name>A0A0K2VBS0_LEPSM</name>
<dbReference type="AlphaFoldDB" id="A0A0K2VBS0"/>
<dbReference type="OrthoDB" id="21648at2759"/>
<feature type="region of interest" description="Disordered" evidence="7">
    <location>
        <begin position="1"/>
        <end position="24"/>
    </location>
</feature>
<feature type="region of interest" description="Disordered" evidence="7">
    <location>
        <begin position="422"/>
        <end position="454"/>
    </location>
</feature>
<evidence type="ECO:0000256" key="1">
    <source>
        <dbReference type="ARBA" id="ARBA00004123"/>
    </source>
</evidence>
<evidence type="ECO:0000256" key="7">
    <source>
        <dbReference type="SAM" id="MobiDB-lite"/>
    </source>
</evidence>
<dbReference type="PRINTS" id="PR00503">
    <property type="entry name" value="BROMODOMAIN"/>
</dbReference>
<evidence type="ECO:0000256" key="3">
    <source>
        <dbReference type="ARBA" id="ARBA00023117"/>
    </source>
</evidence>
<dbReference type="PROSITE" id="PS50014">
    <property type="entry name" value="BROMODOMAIN_2"/>
    <property type="match status" value="1"/>
</dbReference>
<dbReference type="Gene3D" id="1.20.920.10">
    <property type="entry name" value="Bromodomain-like"/>
    <property type="match status" value="1"/>
</dbReference>
<comment type="subcellular location">
    <subcellularLocation>
        <location evidence="1">Nucleus</location>
    </subcellularLocation>
</comment>
<dbReference type="InterPro" id="IPR001487">
    <property type="entry name" value="Bromodomain"/>
</dbReference>
<dbReference type="InterPro" id="IPR051831">
    <property type="entry name" value="Bromodomain_contain_prot"/>
</dbReference>
<keyword evidence="2" id="KW-0805">Transcription regulation</keyword>
<accession>A0A0K2VBS0</accession>
<protein>
    <recommendedName>
        <fullName evidence="8">Bromo domain-containing protein</fullName>
    </recommendedName>
</protein>
<dbReference type="InterPro" id="IPR021900">
    <property type="entry name" value="DUF3512"/>
</dbReference>
<evidence type="ECO:0000256" key="2">
    <source>
        <dbReference type="ARBA" id="ARBA00023015"/>
    </source>
</evidence>
<feature type="compositionally biased region" description="Basic residues" evidence="7">
    <location>
        <begin position="1"/>
        <end position="11"/>
    </location>
</feature>
<dbReference type="SUPFAM" id="SSF47370">
    <property type="entry name" value="Bromodomain"/>
    <property type="match status" value="1"/>
</dbReference>
<evidence type="ECO:0000313" key="9">
    <source>
        <dbReference type="EMBL" id="CDW47983.1"/>
    </source>
</evidence>
<feature type="compositionally biased region" description="Basic residues" evidence="7">
    <location>
        <begin position="48"/>
        <end position="68"/>
    </location>
</feature>
<dbReference type="InterPro" id="IPR036427">
    <property type="entry name" value="Bromodomain-like_sf"/>
</dbReference>
<dbReference type="PANTHER" id="PTHR22881">
    <property type="entry name" value="BROMODOMAIN CONTAINING PROTEIN"/>
    <property type="match status" value="1"/>
</dbReference>
<evidence type="ECO:0000256" key="4">
    <source>
        <dbReference type="ARBA" id="ARBA00023163"/>
    </source>
</evidence>
<feature type="domain" description="Bromo" evidence="8">
    <location>
        <begin position="69"/>
        <end position="119"/>
    </location>
</feature>
<reference evidence="9" key="1">
    <citation type="submission" date="2014-05" db="EMBL/GenBank/DDBJ databases">
        <authorList>
            <person name="Chronopoulou M."/>
        </authorList>
    </citation>
    <scope>NUCLEOTIDE SEQUENCE</scope>
    <source>
        <tissue evidence="9">Whole organism</tissue>
    </source>
</reference>
<keyword evidence="5" id="KW-0539">Nucleus</keyword>
<dbReference type="GO" id="GO:0006357">
    <property type="term" value="P:regulation of transcription by RNA polymerase II"/>
    <property type="evidence" value="ECO:0007669"/>
    <property type="project" value="TreeGrafter"/>
</dbReference>
<sequence length="543" mass="60992">MGKNKHKKHHRRDEDGGMDCSEIRGGKGLKLILKVGGSTPETLESMPHKKKKKKKDKKRRHHHREKRRYSTIIKEPMDFTTMRSKLDNGDYLTMEAFKSDFELMCNNAMVYNTQGTVYYKAAKKLLALGQRVFTPEKLRPLREHLSFMNELGEKELGFDLDSAMDTNPDSVASNDDIQIAIQDIREKVKKPIGRFEAIPDDLSPEEILAFAKEKANEAADKAKKKKTELGFLRQNPDGTTSLSFLTGGDGVIPGTNNERPVLLGSLIGKVKQGTGSIQGFKEDRNNAAKAVYPLYYGAFSSHGPSYDSTFANLTQDETELVYSTYGDDVGVKYAESIMNFGRDCDYAMFIVDHLLDILTGNEHRKTSKYIEEQKNLRKEEDLLDKVFAKVDPNFDLESLKSLEKEGGIDKNFLDSLKKEYEVKGEDQEGEEAPSDSNNQDNEEEEGDKEENPVDILRKNAALIKELTEVQRERLSSNPPPHYGQMPKPSEKEQILASKIRSNLAEMAKAVLPGDVVPEQGVKKLLGLPMTTTSSSVTPCVNID</sequence>
<keyword evidence="4" id="KW-0804">Transcription</keyword>
<evidence type="ECO:0000256" key="6">
    <source>
        <dbReference type="PROSITE-ProRule" id="PRU00035"/>
    </source>
</evidence>
<keyword evidence="3 6" id="KW-0103">Bromodomain</keyword>
<dbReference type="EMBL" id="HACA01030622">
    <property type="protein sequence ID" value="CDW47983.1"/>
    <property type="molecule type" value="Transcribed_RNA"/>
</dbReference>
<feature type="region of interest" description="Disordered" evidence="7">
    <location>
        <begin position="468"/>
        <end position="493"/>
    </location>
</feature>
<dbReference type="SMART" id="SM00297">
    <property type="entry name" value="BROMO"/>
    <property type="match status" value="1"/>
</dbReference>
<dbReference type="PANTHER" id="PTHR22881:SF27">
    <property type="entry name" value="BROMODOMAIN CONTAINING 7_9"/>
    <property type="match status" value="1"/>
</dbReference>
<dbReference type="GO" id="GO:0005634">
    <property type="term" value="C:nucleus"/>
    <property type="evidence" value="ECO:0007669"/>
    <property type="project" value="UniProtKB-SubCell"/>
</dbReference>